<feature type="transmembrane region" description="Helical" evidence="6">
    <location>
        <begin position="333"/>
        <end position="355"/>
    </location>
</feature>
<feature type="transmembrane region" description="Helical" evidence="6">
    <location>
        <begin position="279"/>
        <end position="297"/>
    </location>
</feature>
<feature type="transmembrane region" description="Helical" evidence="6">
    <location>
        <begin position="12"/>
        <end position="32"/>
    </location>
</feature>
<sequence length="360" mass="41584">MRVGIIDRYILRYFLGTFFLTLVLILLIAIVFDISEKIEDFITKGASAREIIFDYYLNFIVYYGNMFTSMIVFISTIFFTSMLTNRTEIVAILTGGMSFRRLMFPYAVGTIIVTVISMLLAHFVIPISNVHRLHFENLYINVTSGERNNDLHRQIKPGHLIYLENYNPDRMSGYRFTYEVFDGQRLISKLSSDFISFDTVQSKWRLDNYTIRFIQEEGDRLVIGRQLDTVFDFKPNELSPKLYSVTMMNTPRLIEFIRAEKVRGSEKINMYLLELHQRTAWPFATVILVLIAVSLSSQKRRGGMGLNIALGLGLCVTYVFFQRVSVVFSTNGNLSPFIALWVPNVIFAVVGVYLYRIAPK</sequence>
<evidence type="ECO:0000256" key="2">
    <source>
        <dbReference type="ARBA" id="ARBA00022475"/>
    </source>
</evidence>
<evidence type="ECO:0000256" key="6">
    <source>
        <dbReference type="SAM" id="Phobius"/>
    </source>
</evidence>
<name>A0A401XHU1_9FLAO</name>
<evidence type="ECO:0000256" key="5">
    <source>
        <dbReference type="ARBA" id="ARBA00023136"/>
    </source>
</evidence>
<dbReference type="Pfam" id="PF03739">
    <property type="entry name" value="LptF_LptG"/>
    <property type="match status" value="1"/>
</dbReference>
<feature type="transmembrane region" description="Helical" evidence="6">
    <location>
        <begin position="304"/>
        <end position="321"/>
    </location>
</feature>
<comment type="caution">
    <text evidence="7">The sequence shown here is derived from an EMBL/GenBank/DDBJ whole genome shotgun (WGS) entry which is preliminary data.</text>
</comment>
<reference evidence="7 8" key="1">
    <citation type="submission" date="2018-11" db="EMBL/GenBank/DDBJ databases">
        <title>Schleiferia aggregans sp. nov., a moderately thermophilic heterotrophic bacterium isolated from microbial mats at a terrestrial hot spring.</title>
        <authorList>
            <person name="Iino T."/>
            <person name="Ohkuma M."/>
            <person name="Haruta S."/>
        </authorList>
    </citation>
    <scope>NUCLEOTIDE SEQUENCE [LARGE SCALE GENOMIC DNA]</scope>
    <source>
        <strain evidence="7 8">LA</strain>
    </source>
</reference>
<dbReference type="EMBL" id="BHZE01000001">
    <property type="protein sequence ID" value="GCD76572.1"/>
    <property type="molecule type" value="Genomic_DNA"/>
</dbReference>
<evidence type="ECO:0000256" key="1">
    <source>
        <dbReference type="ARBA" id="ARBA00004651"/>
    </source>
</evidence>
<dbReference type="GO" id="GO:0015920">
    <property type="term" value="P:lipopolysaccharide transport"/>
    <property type="evidence" value="ECO:0007669"/>
    <property type="project" value="TreeGrafter"/>
</dbReference>
<organism evidence="7 8">
    <name type="scientific">Thermaurantimonas aggregans</name>
    <dbReference type="NCBI Taxonomy" id="2173829"/>
    <lineage>
        <taxon>Bacteria</taxon>
        <taxon>Pseudomonadati</taxon>
        <taxon>Bacteroidota</taxon>
        <taxon>Flavobacteriia</taxon>
        <taxon>Flavobacteriales</taxon>
        <taxon>Schleiferiaceae</taxon>
        <taxon>Thermaurantimonas</taxon>
    </lineage>
</organism>
<dbReference type="RefSeq" id="WP_124396652.1">
    <property type="nucleotide sequence ID" value="NZ_BHZE01000001.1"/>
</dbReference>
<dbReference type="OrthoDB" id="9807977at2"/>
<evidence type="ECO:0000256" key="4">
    <source>
        <dbReference type="ARBA" id="ARBA00022989"/>
    </source>
</evidence>
<gene>
    <name evidence="7" type="ORF">JCM31826_00540</name>
</gene>
<keyword evidence="8" id="KW-1185">Reference proteome</keyword>
<protein>
    <submittedName>
        <fullName evidence="7">Membrane protein</fullName>
    </submittedName>
</protein>
<dbReference type="InterPro" id="IPR005495">
    <property type="entry name" value="LptG/LptF_permease"/>
</dbReference>
<keyword evidence="2" id="KW-1003">Cell membrane</keyword>
<evidence type="ECO:0000256" key="3">
    <source>
        <dbReference type="ARBA" id="ARBA00022692"/>
    </source>
</evidence>
<evidence type="ECO:0000313" key="7">
    <source>
        <dbReference type="EMBL" id="GCD76572.1"/>
    </source>
</evidence>
<keyword evidence="4 6" id="KW-1133">Transmembrane helix</keyword>
<dbReference type="PANTHER" id="PTHR33529:SF8">
    <property type="entry name" value="PERMEASE, YJGP_YJGQ FAMILY"/>
    <property type="match status" value="1"/>
</dbReference>
<feature type="transmembrane region" description="Helical" evidence="6">
    <location>
        <begin position="104"/>
        <end position="125"/>
    </location>
</feature>
<dbReference type="AlphaFoldDB" id="A0A401XHU1"/>
<dbReference type="GO" id="GO:0043190">
    <property type="term" value="C:ATP-binding cassette (ABC) transporter complex"/>
    <property type="evidence" value="ECO:0007669"/>
    <property type="project" value="TreeGrafter"/>
</dbReference>
<comment type="subcellular location">
    <subcellularLocation>
        <location evidence="1">Cell membrane</location>
        <topology evidence="1">Multi-pass membrane protein</topology>
    </subcellularLocation>
</comment>
<keyword evidence="3 6" id="KW-0812">Transmembrane</keyword>
<proteinExistence type="predicted"/>
<feature type="transmembrane region" description="Helical" evidence="6">
    <location>
        <begin position="60"/>
        <end position="83"/>
    </location>
</feature>
<keyword evidence="5 6" id="KW-0472">Membrane</keyword>
<accession>A0A401XHU1</accession>
<dbReference type="Proteomes" id="UP000286715">
    <property type="component" value="Unassembled WGS sequence"/>
</dbReference>
<dbReference type="PANTHER" id="PTHR33529">
    <property type="entry name" value="SLR0882 PROTEIN-RELATED"/>
    <property type="match status" value="1"/>
</dbReference>
<evidence type="ECO:0000313" key="8">
    <source>
        <dbReference type="Proteomes" id="UP000286715"/>
    </source>
</evidence>